<dbReference type="InterPro" id="IPR036291">
    <property type="entry name" value="NAD(P)-bd_dom_sf"/>
</dbReference>
<dbReference type="InterPro" id="IPR001236">
    <property type="entry name" value="Lactate/malate_DH_N"/>
</dbReference>
<evidence type="ECO:0000259" key="8">
    <source>
        <dbReference type="Pfam" id="PF02866"/>
    </source>
</evidence>
<dbReference type="PANTHER" id="PTHR43128">
    <property type="entry name" value="L-2-HYDROXYCARBOXYLATE DEHYDROGENASE (NAD(P)(+))"/>
    <property type="match status" value="1"/>
</dbReference>
<evidence type="ECO:0000256" key="6">
    <source>
        <dbReference type="RuleBase" id="RU003369"/>
    </source>
</evidence>
<keyword evidence="2 6" id="KW-0560">Oxidoreductase</keyword>
<organism evidence="9 10">
    <name type="scientific">[Mycoplasma] falconis</name>
    <dbReference type="NCBI Taxonomy" id="92403"/>
    <lineage>
        <taxon>Bacteria</taxon>
        <taxon>Bacillati</taxon>
        <taxon>Mycoplasmatota</taxon>
        <taxon>Mycoplasmoidales</taxon>
        <taxon>Metamycoplasmataceae</taxon>
        <taxon>Metamycoplasma</taxon>
    </lineage>
</organism>
<comment type="similarity">
    <text evidence="1">Belongs to the LDH/MDH superfamily. LDH family.</text>
</comment>
<evidence type="ECO:0000259" key="7">
    <source>
        <dbReference type="Pfam" id="PF00056"/>
    </source>
</evidence>
<dbReference type="SUPFAM" id="SSF51735">
    <property type="entry name" value="NAD(P)-binding Rossmann-fold domains"/>
    <property type="match status" value="1"/>
</dbReference>
<feature type="binding site" evidence="5">
    <location>
        <begin position="8"/>
        <end position="13"/>
    </location>
    <ligand>
        <name>NAD(+)</name>
        <dbReference type="ChEBI" id="CHEBI:57540"/>
    </ligand>
</feature>
<dbReference type="InterPro" id="IPR001557">
    <property type="entry name" value="L-lactate/malate_DH"/>
</dbReference>
<feature type="domain" description="Lactate/malate dehydrogenase C-terminal" evidence="8">
    <location>
        <begin position="147"/>
        <end position="312"/>
    </location>
</feature>
<feature type="domain" description="Lactate/malate dehydrogenase N-terminal" evidence="7">
    <location>
        <begin position="3"/>
        <end position="143"/>
    </location>
</feature>
<dbReference type="Gene3D" id="3.40.50.720">
    <property type="entry name" value="NAD(P)-binding Rossmann-like Domain"/>
    <property type="match status" value="1"/>
</dbReference>
<dbReference type="PIRSF" id="PIRSF000102">
    <property type="entry name" value="Lac_mal_DH"/>
    <property type="match status" value="1"/>
</dbReference>
<name>A0A501X8V0_9BACT</name>
<feature type="active site" description="Proton acceptor" evidence="4">
    <location>
        <position position="177"/>
    </location>
</feature>
<evidence type="ECO:0000256" key="5">
    <source>
        <dbReference type="PIRSR" id="PIRSR000102-3"/>
    </source>
</evidence>
<dbReference type="InterPro" id="IPR015955">
    <property type="entry name" value="Lactate_DH/Glyco_Ohase_4_C"/>
</dbReference>
<accession>A0A501X8V0</accession>
<dbReference type="Gene3D" id="3.90.110.10">
    <property type="entry name" value="Lactate dehydrogenase/glycoside hydrolase, family 4, C-terminal"/>
    <property type="match status" value="1"/>
</dbReference>
<evidence type="ECO:0000256" key="1">
    <source>
        <dbReference type="ARBA" id="ARBA00006054"/>
    </source>
</evidence>
<dbReference type="GO" id="GO:0004459">
    <property type="term" value="F:L-lactate dehydrogenase (NAD+) activity"/>
    <property type="evidence" value="ECO:0007669"/>
    <property type="project" value="TreeGrafter"/>
</dbReference>
<protein>
    <submittedName>
        <fullName evidence="9">Lactate dehydrogenase</fullName>
    </submittedName>
</protein>
<dbReference type="PRINTS" id="PR00086">
    <property type="entry name" value="LLDHDRGNASE"/>
</dbReference>
<reference evidence="9 10" key="1">
    <citation type="submission" date="2019-06" db="EMBL/GenBank/DDBJ databases">
        <title>Mycoplasma falconis type strain whole genome sequence.</title>
        <authorList>
            <person name="Spergser J."/>
        </authorList>
    </citation>
    <scope>NUCLEOTIDE SEQUENCE [LARGE SCALE GENOMIC DNA]</scope>
    <source>
        <strain evidence="9 10">ATCC 51372</strain>
    </source>
</reference>
<comment type="caution">
    <text evidence="9">The sequence shown here is derived from an EMBL/GenBank/DDBJ whole genome shotgun (WGS) entry which is preliminary data.</text>
</comment>
<dbReference type="OrthoDB" id="9802969at2"/>
<dbReference type="SUPFAM" id="SSF56327">
    <property type="entry name" value="LDH C-terminal domain-like"/>
    <property type="match status" value="1"/>
</dbReference>
<feature type="binding site" evidence="5">
    <location>
        <position position="33"/>
    </location>
    <ligand>
        <name>NAD(+)</name>
        <dbReference type="ChEBI" id="CHEBI:57540"/>
    </ligand>
</feature>
<dbReference type="Pfam" id="PF00056">
    <property type="entry name" value="Ldh_1_N"/>
    <property type="match status" value="1"/>
</dbReference>
<dbReference type="PANTHER" id="PTHR43128:SF16">
    <property type="entry name" value="L-LACTATE DEHYDROGENASE"/>
    <property type="match status" value="1"/>
</dbReference>
<dbReference type="AlphaFoldDB" id="A0A501X8V0"/>
<evidence type="ECO:0000256" key="4">
    <source>
        <dbReference type="PIRSR" id="PIRSR000102-1"/>
    </source>
</evidence>
<keyword evidence="3 5" id="KW-0520">NAD</keyword>
<dbReference type="InterPro" id="IPR022383">
    <property type="entry name" value="Lactate/malate_DH_C"/>
</dbReference>
<dbReference type="GO" id="GO:0006089">
    <property type="term" value="P:lactate metabolic process"/>
    <property type="evidence" value="ECO:0007669"/>
    <property type="project" value="TreeGrafter"/>
</dbReference>
<sequence length="321" mass="35184">MNKIGIIGVGAVGSAFLYAALNKNVEADYVLVDAFLDYAKAQAKDLNDAACSMANNGSTFIAGCYDDLKDANIVVITASVKPKEGVLKDRLELLTDNAKLIKEIGLKIKESGFKGVTIIASNPVDIMASIYQQVTGFEACKVISSGTILETARMKKFLSEKINVKASSITGFVIGEHGSRCLIPFSKMRIGLGSLKDWLANGTIDEEWLQNLYEKVKNEAFEIISGKGITNFGIGENLAEITQAILADREAIYSLGVKLPNEYKNHGVYFGLPVILGRNGYRHLPKIRLDENEQKVFDEYSGELKQTVVEVLKNMNIEPNF</sequence>
<dbReference type="RefSeq" id="WP_140781508.1">
    <property type="nucleotide sequence ID" value="NZ_VFSS01000010.1"/>
</dbReference>
<dbReference type="Pfam" id="PF02866">
    <property type="entry name" value="Ldh_1_C"/>
    <property type="match status" value="1"/>
</dbReference>
<dbReference type="Proteomes" id="UP000319776">
    <property type="component" value="Unassembled WGS sequence"/>
</dbReference>
<evidence type="ECO:0000313" key="9">
    <source>
        <dbReference type="EMBL" id="TPE56975.1"/>
    </source>
</evidence>
<evidence type="ECO:0000256" key="2">
    <source>
        <dbReference type="ARBA" id="ARBA00023002"/>
    </source>
</evidence>
<feature type="binding site" evidence="5">
    <location>
        <position position="97"/>
    </location>
    <ligand>
        <name>NAD(+)</name>
        <dbReference type="ChEBI" id="CHEBI:57540"/>
    </ligand>
</feature>
<keyword evidence="10" id="KW-1185">Reference proteome</keyword>
<evidence type="ECO:0000256" key="3">
    <source>
        <dbReference type="ARBA" id="ARBA00023027"/>
    </source>
</evidence>
<dbReference type="EMBL" id="VFSS01000010">
    <property type="protein sequence ID" value="TPE56975.1"/>
    <property type="molecule type" value="Genomic_DNA"/>
</dbReference>
<evidence type="ECO:0000313" key="10">
    <source>
        <dbReference type="Proteomes" id="UP000319776"/>
    </source>
</evidence>
<gene>
    <name evidence="9" type="ORF">FJO69_02585</name>
</gene>
<proteinExistence type="inferred from homology"/>